<dbReference type="RefSeq" id="WP_335962001.1">
    <property type="nucleotide sequence ID" value="NZ_JAXBLX010000023.1"/>
</dbReference>
<sequence length="85" mass="9833">MMKDIVRGFTIKNYYLAEIDHSGNEEYRSNMDRWSWDIYIAANENSEYQGKAVAPGKGVEVPWTPLGGQDYLEEMMGMCQQQMTN</sequence>
<comment type="caution">
    <text evidence="1">The sequence shown here is derived from an EMBL/GenBank/DDBJ whole genome shotgun (WGS) entry which is preliminary data.</text>
</comment>
<protein>
    <submittedName>
        <fullName evidence="1">Uncharacterized protein</fullName>
    </submittedName>
</protein>
<dbReference type="Proteomes" id="UP001589838">
    <property type="component" value="Unassembled WGS sequence"/>
</dbReference>
<keyword evidence="2" id="KW-1185">Reference proteome</keyword>
<reference evidence="1 2" key="1">
    <citation type="submission" date="2024-09" db="EMBL/GenBank/DDBJ databases">
        <authorList>
            <person name="Sun Q."/>
            <person name="Mori K."/>
        </authorList>
    </citation>
    <scope>NUCLEOTIDE SEQUENCE [LARGE SCALE GENOMIC DNA]</scope>
    <source>
        <strain evidence="1 2">NCAIM B.02610</strain>
    </source>
</reference>
<evidence type="ECO:0000313" key="2">
    <source>
        <dbReference type="Proteomes" id="UP001589838"/>
    </source>
</evidence>
<accession>A0ABV6KDF5</accession>
<evidence type="ECO:0000313" key="1">
    <source>
        <dbReference type="EMBL" id="MFC0469861.1"/>
    </source>
</evidence>
<gene>
    <name evidence="1" type="ORF">ACFFHM_04755</name>
</gene>
<proteinExistence type="predicted"/>
<name>A0ABV6KDF5_9BACI</name>
<dbReference type="EMBL" id="JBHLUX010000013">
    <property type="protein sequence ID" value="MFC0469861.1"/>
    <property type="molecule type" value="Genomic_DNA"/>
</dbReference>
<organism evidence="1 2">
    <name type="scientific">Halalkalibacter kiskunsagensis</name>
    <dbReference type="NCBI Taxonomy" id="1548599"/>
    <lineage>
        <taxon>Bacteria</taxon>
        <taxon>Bacillati</taxon>
        <taxon>Bacillota</taxon>
        <taxon>Bacilli</taxon>
        <taxon>Bacillales</taxon>
        <taxon>Bacillaceae</taxon>
        <taxon>Halalkalibacter</taxon>
    </lineage>
</organism>